<evidence type="ECO:0000256" key="1">
    <source>
        <dbReference type="SAM" id="SignalP"/>
    </source>
</evidence>
<protein>
    <submittedName>
        <fullName evidence="2">DUF1344 domain-containing protein</fullName>
    </submittedName>
</protein>
<dbReference type="Proteomes" id="UP000615687">
    <property type="component" value="Unassembled WGS sequence"/>
</dbReference>
<proteinExistence type="predicted"/>
<gene>
    <name evidence="2" type="ORF">IG617_07535</name>
</gene>
<dbReference type="Pfam" id="PF07076">
    <property type="entry name" value="DUF1344"/>
    <property type="match status" value="1"/>
</dbReference>
<reference evidence="2 3" key="1">
    <citation type="submission" date="2020-09" db="EMBL/GenBank/DDBJ databases">
        <title>The genome sequence of type strain Labrenzia polysiphoniae KACC 19711.</title>
        <authorList>
            <person name="Liu Y."/>
        </authorList>
    </citation>
    <scope>NUCLEOTIDE SEQUENCE [LARGE SCALE GENOMIC DNA]</scope>
    <source>
        <strain evidence="2 3">KACC 19711</strain>
    </source>
</reference>
<keyword evidence="1" id="KW-0732">Signal</keyword>
<feature type="signal peptide" evidence="1">
    <location>
        <begin position="1"/>
        <end position="31"/>
    </location>
</feature>
<organism evidence="2 3">
    <name type="scientific">Roseibium polysiphoniae</name>
    <dbReference type="NCBI Taxonomy" id="2571221"/>
    <lineage>
        <taxon>Bacteria</taxon>
        <taxon>Pseudomonadati</taxon>
        <taxon>Pseudomonadota</taxon>
        <taxon>Alphaproteobacteria</taxon>
        <taxon>Hyphomicrobiales</taxon>
        <taxon>Stappiaceae</taxon>
        <taxon>Roseibium</taxon>
    </lineage>
</organism>
<keyword evidence="3" id="KW-1185">Reference proteome</keyword>
<dbReference type="EMBL" id="JACYXJ010000003">
    <property type="protein sequence ID" value="MBD8876133.1"/>
    <property type="molecule type" value="Genomic_DNA"/>
</dbReference>
<name>A0ABR9C971_9HYPH</name>
<dbReference type="RefSeq" id="WP_192108628.1">
    <property type="nucleotide sequence ID" value="NZ_JACYXJ010000003.1"/>
</dbReference>
<comment type="caution">
    <text evidence="2">The sequence shown here is derived from an EMBL/GenBank/DDBJ whole genome shotgun (WGS) entry which is preliminary data.</text>
</comment>
<feature type="chain" id="PRO_5045170869" evidence="1">
    <location>
        <begin position="32"/>
        <end position="94"/>
    </location>
</feature>
<accession>A0ABR9C971</accession>
<evidence type="ECO:0000313" key="3">
    <source>
        <dbReference type="Proteomes" id="UP000615687"/>
    </source>
</evidence>
<dbReference type="InterPro" id="IPR009780">
    <property type="entry name" value="DUF1344"/>
</dbReference>
<evidence type="ECO:0000313" key="2">
    <source>
        <dbReference type="EMBL" id="MBD8876133.1"/>
    </source>
</evidence>
<sequence length="94" mass="9628">MNASARAARVAAACLLALSFIVPMSLSTASADETAGSIIAVDVESATITLDDDTVFVLGPDLDPEGLEVGNEVLLTYDEGDNGSLIVTAIEITE</sequence>